<dbReference type="PANTHER" id="PTHR35535">
    <property type="entry name" value="HEAT SHOCK PROTEIN HSLJ"/>
    <property type="match status" value="1"/>
</dbReference>
<dbReference type="InterPro" id="IPR025485">
    <property type="entry name" value="DUF4377"/>
</dbReference>
<dbReference type="InterPro" id="IPR038670">
    <property type="entry name" value="HslJ-like_sf"/>
</dbReference>
<dbReference type="RefSeq" id="WP_167916888.1">
    <property type="nucleotide sequence ID" value="NZ_JAAVJS010000004.1"/>
</dbReference>
<feature type="domain" description="DUF4377" evidence="3">
    <location>
        <begin position="32"/>
        <end position="112"/>
    </location>
</feature>
<dbReference type="Pfam" id="PF14302">
    <property type="entry name" value="DUF4377"/>
    <property type="match status" value="1"/>
</dbReference>
<dbReference type="PROSITE" id="PS51257">
    <property type="entry name" value="PROKAR_LIPOPROTEIN"/>
    <property type="match status" value="1"/>
</dbReference>
<dbReference type="PANTHER" id="PTHR35535:SF2">
    <property type="entry name" value="DUF306 DOMAIN-CONTAINING PROTEIN"/>
    <property type="match status" value="1"/>
</dbReference>
<dbReference type="InterPro" id="IPR005184">
    <property type="entry name" value="DUF306_Meta_HslJ"/>
</dbReference>
<feature type="domain" description="DUF306" evidence="2">
    <location>
        <begin position="118"/>
        <end position="224"/>
    </location>
</feature>
<protein>
    <submittedName>
        <fullName evidence="4">DUF4377 domain-containing protein</fullName>
    </submittedName>
</protein>
<feature type="signal peptide" evidence="1">
    <location>
        <begin position="1"/>
        <end position="22"/>
    </location>
</feature>
<evidence type="ECO:0000256" key="1">
    <source>
        <dbReference type="SAM" id="SignalP"/>
    </source>
</evidence>
<sequence length="227" mass="25222">MTFIKTLPALLFMAILSVSCNSEDDTKTTTYWVNSLKTECDAGAGKAQCLQVYNGDDVTNATWTLFYAPIEGFSFETGYLQKIKVKETQRDAANVPADASSIKYELVEVIEKKQDKKTLLNDIWAATHINGTAIATENVPTLEINLSKMQALGKDGCNNFSGKITDLNDETLTFGALASTRKMCPDMTIPDQFNQAINQTASYKYEQLTLYLYNASGDEILRFKKVD</sequence>
<organism evidence="4 5">
    <name type="scientific">Tamlana crocina</name>
    <dbReference type="NCBI Taxonomy" id="393006"/>
    <lineage>
        <taxon>Bacteria</taxon>
        <taxon>Pseudomonadati</taxon>
        <taxon>Bacteroidota</taxon>
        <taxon>Flavobacteriia</taxon>
        <taxon>Flavobacteriales</taxon>
        <taxon>Flavobacteriaceae</taxon>
        <taxon>Tamlana</taxon>
    </lineage>
</organism>
<evidence type="ECO:0000259" key="2">
    <source>
        <dbReference type="Pfam" id="PF03724"/>
    </source>
</evidence>
<evidence type="ECO:0000313" key="5">
    <source>
        <dbReference type="Proteomes" id="UP000760545"/>
    </source>
</evidence>
<comment type="caution">
    <text evidence="4">The sequence shown here is derived from an EMBL/GenBank/DDBJ whole genome shotgun (WGS) entry which is preliminary data.</text>
</comment>
<keyword evidence="1" id="KW-0732">Signal</keyword>
<dbReference type="Pfam" id="PF03724">
    <property type="entry name" value="META"/>
    <property type="match status" value="1"/>
</dbReference>
<gene>
    <name evidence="4" type="ORF">HC176_03965</name>
</gene>
<dbReference type="Proteomes" id="UP000760545">
    <property type="component" value="Unassembled WGS sequence"/>
</dbReference>
<reference evidence="4 5" key="1">
    <citation type="submission" date="2020-03" db="EMBL/GenBank/DDBJ databases">
        <title>Tamlana sp. nov, isolated from XXX.</title>
        <authorList>
            <person name="Cao W.R."/>
        </authorList>
    </citation>
    <scope>NUCLEOTIDE SEQUENCE [LARGE SCALE GENOMIC DNA]</scope>
    <source>
        <strain evidence="4 5">HST1-43</strain>
    </source>
</reference>
<feature type="chain" id="PRO_5046757288" evidence="1">
    <location>
        <begin position="23"/>
        <end position="227"/>
    </location>
</feature>
<dbReference type="EMBL" id="JAAVJS010000004">
    <property type="protein sequence ID" value="NJX14640.1"/>
    <property type="molecule type" value="Genomic_DNA"/>
</dbReference>
<accession>A0ABX1D8E9</accession>
<dbReference type="InterPro" id="IPR053147">
    <property type="entry name" value="Hsp_HslJ-like"/>
</dbReference>
<name>A0ABX1D8E9_9FLAO</name>
<keyword evidence="5" id="KW-1185">Reference proteome</keyword>
<dbReference type="Gene3D" id="2.40.128.270">
    <property type="match status" value="1"/>
</dbReference>
<evidence type="ECO:0000313" key="4">
    <source>
        <dbReference type="EMBL" id="NJX14640.1"/>
    </source>
</evidence>
<evidence type="ECO:0000259" key="3">
    <source>
        <dbReference type="Pfam" id="PF14302"/>
    </source>
</evidence>
<proteinExistence type="predicted"/>